<dbReference type="Proteomes" id="UP000886998">
    <property type="component" value="Unassembled WGS sequence"/>
</dbReference>
<dbReference type="EMBL" id="BMAV01027295">
    <property type="protein sequence ID" value="GFS57907.1"/>
    <property type="molecule type" value="Genomic_DNA"/>
</dbReference>
<reference evidence="1" key="1">
    <citation type="submission" date="2020-08" db="EMBL/GenBank/DDBJ databases">
        <title>Multicomponent nature underlies the extraordinary mechanical properties of spider dragline silk.</title>
        <authorList>
            <person name="Kono N."/>
            <person name="Nakamura H."/>
            <person name="Mori M."/>
            <person name="Yoshida Y."/>
            <person name="Ohtoshi R."/>
            <person name="Malay A.D."/>
            <person name="Moran D.A.P."/>
            <person name="Tomita M."/>
            <person name="Numata K."/>
            <person name="Arakawa K."/>
        </authorList>
    </citation>
    <scope>NUCLEOTIDE SEQUENCE</scope>
</reference>
<name>A0A8X6MHY2_9ARAC</name>
<gene>
    <name evidence="1" type="ORF">TNIN_32671</name>
</gene>
<sequence length="79" mass="8807">MVLIFSKAHGHELIGNWGVGPLQTHREKNVHVIIVKAKIITGGEVREEVRCASCTSHTVVAKLKPLRNPFTKKNGRKKN</sequence>
<protein>
    <submittedName>
        <fullName evidence="1">Uncharacterized protein</fullName>
    </submittedName>
</protein>
<evidence type="ECO:0000313" key="2">
    <source>
        <dbReference type="Proteomes" id="UP000886998"/>
    </source>
</evidence>
<accession>A0A8X6MHY2</accession>
<evidence type="ECO:0000313" key="1">
    <source>
        <dbReference type="EMBL" id="GFS57907.1"/>
    </source>
</evidence>
<proteinExistence type="predicted"/>
<comment type="caution">
    <text evidence="1">The sequence shown here is derived from an EMBL/GenBank/DDBJ whole genome shotgun (WGS) entry which is preliminary data.</text>
</comment>
<dbReference type="AlphaFoldDB" id="A0A8X6MHY2"/>
<organism evidence="1 2">
    <name type="scientific">Trichonephila inaurata madagascariensis</name>
    <dbReference type="NCBI Taxonomy" id="2747483"/>
    <lineage>
        <taxon>Eukaryota</taxon>
        <taxon>Metazoa</taxon>
        <taxon>Ecdysozoa</taxon>
        <taxon>Arthropoda</taxon>
        <taxon>Chelicerata</taxon>
        <taxon>Arachnida</taxon>
        <taxon>Araneae</taxon>
        <taxon>Araneomorphae</taxon>
        <taxon>Entelegynae</taxon>
        <taxon>Araneoidea</taxon>
        <taxon>Nephilidae</taxon>
        <taxon>Trichonephila</taxon>
        <taxon>Trichonephila inaurata</taxon>
    </lineage>
</organism>
<keyword evidence="2" id="KW-1185">Reference proteome</keyword>